<dbReference type="EMBL" id="JBBPDW010000020">
    <property type="protein sequence ID" value="KAK7543593.1"/>
    <property type="molecule type" value="Genomic_DNA"/>
</dbReference>
<proteinExistence type="predicted"/>
<dbReference type="Proteomes" id="UP001365128">
    <property type="component" value="Unassembled WGS sequence"/>
</dbReference>
<reference evidence="2 3" key="1">
    <citation type="submission" date="2024-04" db="EMBL/GenBank/DDBJ databases">
        <title>Phyllosticta paracitricarpa is synonymous to the EU quarantine fungus P. citricarpa based on phylogenomic analyses.</title>
        <authorList>
            <consortium name="Lawrence Berkeley National Laboratory"/>
            <person name="Van Ingen-Buijs V.A."/>
            <person name="Van Westerhoven A.C."/>
            <person name="Haridas S."/>
            <person name="Skiadas P."/>
            <person name="Martin F."/>
            <person name="Groenewald J.Z."/>
            <person name="Crous P.W."/>
            <person name="Seidl M.F."/>
        </authorList>
    </citation>
    <scope>NUCLEOTIDE SEQUENCE [LARGE SCALE GENOMIC DNA]</scope>
    <source>
        <strain evidence="2 3">CBS 122670</strain>
    </source>
</reference>
<feature type="region of interest" description="Disordered" evidence="1">
    <location>
        <begin position="18"/>
        <end position="37"/>
    </location>
</feature>
<comment type="caution">
    <text evidence="2">The sequence shown here is derived from an EMBL/GenBank/DDBJ whole genome shotgun (WGS) entry which is preliminary data.</text>
</comment>
<sequence length="145" mass="16013">MVRRASVVAVSSAEVKAQGRQAGRQVTGEGRSGTQSSSFVRAFVRRGACQNPNPSRSLLQPFVCPAPGPNYAQPSLKPTRRFSKPLVHARSRDPPSWDSLFGQVRACLHRFCWLCCGAMDQARPPPVVKQQPYSAPWQSLDRPRV</sequence>
<evidence type="ECO:0000256" key="1">
    <source>
        <dbReference type="SAM" id="MobiDB-lite"/>
    </source>
</evidence>
<gene>
    <name evidence="2" type="ORF">IWX46DRAFT_581851</name>
</gene>
<protein>
    <submittedName>
        <fullName evidence="2">Uncharacterized protein</fullName>
    </submittedName>
</protein>
<organism evidence="2 3">
    <name type="scientific">Phyllosticta citricarpa</name>
    <dbReference type="NCBI Taxonomy" id="55181"/>
    <lineage>
        <taxon>Eukaryota</taxon>
        <taxon>Fungi</taxon>
        <taxon>Dikarya</taxon>
        <taxon>Ascomycota</taxon>
        <taxon>Pezizomycotina</taxon>
        <taxon>Dothideomycetes</taxon>
        <taxon>Dothideomycetes incertae sedis</taxon>
        <taxon>Botryosphaeriales</taxon>
        <taxon>Phyllostictaceae</taxon>
        <taxon>Phyllosticta</taxon>
    </lineage>
</organism>
<accession>A0ABR1M7A3</accession>
<evidence type="ECO:0000313" key="2">
    <source>
        <dbReference type="EMBL" id="KAK7543593.1"/>
    </source>
</evidence>
<name>A0ABR1M7A3_9PEZI</name>
<keyword evidence="3" id="KW-1185">Reference proteome</keyword>
<evidence type="ECO:0000313" key="3">
    <source>
        <dbReference type="Proteomes" id="UP001365128"/>
    </source>
</evidence>